<evidence type="ECO:0000256" key="2">
    <source>
        <dbReference type="ARBA" id="ARBA00013699"/>
    </source>
</evidence>
<dbReference type="EMBL" id="CAKXAJ010025059">
    <property type="protein sequence ID" value="CAH2234408.1"/>
    <property type="molecule type" value="Genomic_DNA"/>
</dbReference>
<comment type="caution">
    <text evidence="10">The sequence shown here is derived from an EMBL/GenBank/DDBJ whole genome shotgun (WGS) entry which is preliminary data.</text>
</comment>
<evidence type="ECO:0000256" key="3">
    <source>
        <dbReference type="ARBA" id="ARBA00022441"/>
    </source>
</evidence>
<dbReference type="Proteomes" id="UP000838756">
    <property type="component" value="Unassembled WGS sequence"/>
</dbReference>
<dbReference type="SMART" id="SM00612">
    <property type="entry name" value="Kelch"/>
    <property type="match status" value="5"/>
</dbReference>
<evidence type="ECO:0000256" key="8">
    <source>
        <dbReference type="SAM" id="MobiDB-lite"/>
    </source>
</evidence>
<dbReference type="PROSITE" id="PS50097">
    <property type="entry name" value="BTB"/>
    <property type="match status" value="1"/>
</dbReference>
<sequence>MQALHRLRECRLLCDAIVRADDGAAFPVHRAILSACSPYFLALFTTTLHSREQSDVLISGVRSEILLLLIEYAYLRRIEVSDTNVHELLMTADYLAFLGVLQLCCDHLRGSLNPKNCLGIMMFARLALRVFCYKLESESRRYLLRYFVTVATQSDEFLHLPIDELNSIIVEDELNVKSEEAVWEAVLRWVNYDPDIRWQHTVKLMGSIRLGLLDTQVEEVDPAGPRAYHGTAVLGYCIYVIGGFDGMDYFNSCRCFDAVTKAWREVAPMNARRCYVSVAVLGETIYAMGGYDGHHRQNTAERFNHRTNQWSLVAPMNAQRSDASAASLDNRIYITGGFNGQECMNSVEVYDPDTNQWTNLAPMRSRRSGVSCIAYHNKIYVIGGFNGISRMCSGEVYDPNTNTWSPVPDMYNPRSNFAIEVIDDMIFAIGGFNGVTTIYHVECYDERTNEWYEATDMNIYRSALSACVIMGLPNVYDYIHKHRERLMEEKRQKILLSETARHGQHRTAQPDSFIQQVHLMEDNDDMLEQLGLIENQANNDIAIPPPPPPPPPQAMEQDRI</sequence>
<evidence type="ECO:0000256" key="4">
    <source>
        <dbReference type="ARBA" id="ARBA00022737"/>
    </source>
</evidence>
<dbReference type="Gene3D" id="2.120.10.80">
    <property type="entry name" value="Kelch-type beta propeller"/>
    <property type="match status" value="2"/>
</dbReference>
<feature type="domain" description="BTB" evidence="9">
    <location>
        <begin position="14"/>
        <end position="82"/>
    </location>
</feature>
<evidence type="ECO:0000256" key="7">
    <source>
        <dbReference type="ARBA" id="ARBA00043912"/>
    </source>
</evidence>
<feature type="compositionally biased region" description="Pro residues" evidence="8">
    <location>
        <begin position="543"/>
        <end position="553"/>
    </location>
</feature>
<evidence type="ECO:0000259" key="9">
    <source>
        <dbReference type="PROSITE" id="PS50097"/>
    </source>
</evidence>
<dbReference type="AlphaFoldDB" id="A0A8S4RG66"/>
<gene>
    <name evidence="10" type="primary">jg21211</name>
    <name evidence="10" type="ORF">PAEG_LOCUS12244</name>
</gene>
<reference evidence="10" key="1">
    <citation type="submission" date="2022-03" db="EMBL/GenBank/DDBJ databases">
        <authorList>
            <person name="Lindestad O."/>
        </authorList>
    </citation>
    <scope>NUCLEOTIDE SEQUENCE</scope>
</reference>
<dbReference type="PIRSF" id="PIRSF037037">
    <property type="entry name" value="Kelch-like_protein_gigaxonin"/>
    <property type="match status" value="1"/>
</dbReference>
<dbReference type="OrthoDB" id="191037at2759"/>
<keyword evidence="5" id="KW-0833">Ubl conjugation pathway</keyword>
<accession>A0A8S4RG66</accession>
<keyword evidence="4" id="KW-0677">Repeat</keyword>
<protein>
    <recommendedName>
        <fullName evidence="2">Kelch-like protein diablo</fullName>
    </recommendedName>
</protein>
<evidence type="ECO:0000256" key="5">
    <source>
        <dbReference type="ARBA" id="ARBA00022786"/>
    </source>
</evidence>
<dbReference type="Pfam" id="PF01344">
    <property type="entry name" value="Kelch_1"/>
    <property type="match status" value="1"/>
</dbReference>
<dbReference type="Pfam" id="PF24681">
    <property type="entry name" value="Kelch_KLHDC2_KLHL20_DRC7"/>
    <property type="match status" value="1"/>
</dbReference>
<dbReference type="InterPro" id="IPR011705">
    <property type="entry name" value="BACK"/>
</dbReference>
<proteinExistence type="predicted"/>
<dbReference type="SUPFAM" id="SSF54695">
    <property type="entry name" value="POZ domain"/>
    <property type="match status" value="1"/>
</dbReference>
<dbReference type="InterPro" id="IPR000210">
    <property type="entry name" value="BTB/POZ_dom"/>
</dbReference>
<evidence type="ECO:0000313" key="11">
    <source>
        <dbReference type="Proteomes" id="UP000838756"/>
    </source>
</evidence>
<dbReference type="InterPro" id="IPR015915">
    <property type="entry name" value="Kelch-typ_b-propeller"/>
</dbReference>
<keyword evidence="3" id="KW-0880">Kelch repeat</keyword>
<evidence type="ECO:0000256" key="6">
    <source>
        <dbReference type="ARBA" id="ARBA00023203"/>
    </source>
</evidence>
<keyword evidence="11" id="KW-1185">Reference proteome</keyword>
<dbReference type="SMART" id="SM00875">
    <property type="entry name" value="BACK"/>
    <property type="match status" value="1"/>
</dbReference>
<comment type="function">
    <text evidence="7">Probable substrate-specific adapter of an E3 ubiquitin-protein ligase complex which mediates the ubiquitination and subsequent proteasomal degradation of target proteins. May have a role in synapse differentiation and growth.</text>
</comment>
<dbReference type="SMART" id="SM00225">
    <property type="entry name" value="BTB"/>
    <property type="match status" value="1"/>
</dbReference>
<evidence type="ECO:0000256" key="1">
    <source>
        <dbReference type="ARBA" id="ARBA00004906"/>
    </source>
</evidence>
<dbReference type="InterPro" id="IPR006652">
    <property type="entry name" value="Kelch_1"/>
</dbReference>
<dbReference type="InterPro" id="IPR017096">
    <property type="entry name" value="BTB-kelch_protein"/>
</dbReference>
<dbReference type="CDD" id="cd18450">
    <property type="entry name" value="BACK_KLHL10"/>
    <property type="match status" value="1"/>
</dbReference>
<dbReference type="GO" id="GO:0003779">
    <property type="term" value="F:actin binding"/>
    <property type="evidence" value="ECO:0007669"/>
    <property type="project" value="UniProtKB-KW"/>
</dbReference>
<keyword evidence="6" id="KW-0009">Actin-binding</keyword>
<evidence type="ECO:0000313" key="10">
    <source>
        <dbReference type="EMBL" id="CAH2234408.1"/>
    </source>
</evidence>
<dbReference type="SUPFAM" id="SSF117281">
    <property type="entry name" value="Kelch motif"/>
    <property type="match status" value="1"/>
</dbReference>
<name>A0A8S4RG66_9NEOP</name>
<feature type="region of interest" description="Disordered" evidence="8">
    <location>
        <begin position="538"/>
        <end position="560"/>
    </location>
</feature>
<dbReference type="Pfam" id="PF00651">
    <property type="entry name" value="BTB"/>
    <property type="match status" value="1"/>
</dbReference>
<dbReference type="Gene3D" id="1.25.40.420">
    <property type="match status" value="1"/>
</dbReference>
<organism evidence="10 11">
    <name type="scientific">Pararge aegeria aegeria</name>
    <dbReference type="NCBI Taxonomy" id="348720"/>
    <lineage>
        <taxon>Eukaryota</taxon>
        <taxon>Metazoa</taxon>
        <taxon>Ecdysozoa</taxon>
        <taxon>Arthropoda</taxon>
        <taxon>Hexapoda</taxon>
        <taxon>Insecta</taxon>
        <taxon>Pterygota</taxon>
        <taxon>Neoptera</taxon>
        <taxon>Endopterygota</taxon>
        <taxon>Lepidoptera</taxon>
        <taxon>Glossata</taxon>
        <taxon>Ditrysia</taxon>
        <taxon>Papilionoidea</taxon>
        <taxon>Nymphalidae</taxon>
        <taxon>Satyrinae</taxon>
        <taxon>Satyrini</taxon>
        <taxon>Parargina</taxon>
        <taxon>Pararge</taxon>
    </lineage>
</organism>
<dbReference type="FunFam" id="1.25.40.420:FF:000001">
    <property type="entry name" value="Kelch-like family member 12"/>
    <property type="match status" value="1"/>
</dbReference>
<dbReference type="Gene3D" id="3.30.710.10">
    <property type="entry name" value="Potassium Channel Kv1.1, Chain A"/>
    <property type="match status" value="1"/>
</dbReference>
<dbReference type="Pfam" id="PF07707">
    <property type="entry name" value="BACK"/>
    <property type="match status" value="1"/>
</dbReference>
<dbReference type="InterPro" id="IPR011333">
    <property type="entry name" value="SKP1/BTB/POZ_sf"/>
</dbReference>
<dbReference type="PANTHER" id="PTHR24412:SF172">
    <property type="entry name" value="KELCH-LIKE PROTEIN 10"/>
    <property type="match status" value="1"/>
</dbReference>
<dbReference type="PANTHER" id="PTHR24412">
    <property type="entry name" value="KELCH PROTEIN"/>
    <property type="match status" value="1"/>
</dbReference>
<comment type="pathway">
    <text evidence="1">Protein modification; protein ubiquitination.</text>
</comment>
<dbReference type="PRINTS" id="PR00501">
    <property type="entry name" value="KELCHREPEAT"/>
</dbReference>